<dbReference type="GO" id="GO:0042597">
    <property type="term" value="C:periplasmic space"/>
    <property type="evidence" value="ECO:0007669"/>
    <property type="project" value="InterPro"/>
</dbReference>
<dbReference type="InterPro" id="IPR008397">
    <property type="entry name" value="Alginate_lyase_dom"/>
</dbReference>
<dbReference type="OrthoDB" id="5302720at2759"/>
<organism evidence="4 5">
    <name type="scientific">Fusarium solani</name>
    <name type="common">Filamentous fungus</name>
    <dbReference type="NCBI Taxonomy" id="169388"/>
    <lineage>
        <taxon>Eukaryota</taxon>
        <taxon>Fungi</taxon>
        <taxon>Dikarya</taxon>
        <taxon>Ascomycota</taxon>
        <taxon>Pezizomycotina</taxon>
        <taxon>Sordariomycetes</taxon>
        <taxon>Hypocreomycetidae</taxon>
        <taxon>Hypocreales</taxon>
        <taxon>Nectriaceae</taxon>
        <taxon>Fusarium</taxon>
        <taxon>Fusarium solani species complex</taxon>
    </lineage>
</organism>
<evidence type="ECO:0000313" key="4">
    <source>
        <dbReference type="EMBL" id="KAH7231579.1"/>
    </source>
</evidence>
<protein>
    <submittedName>
        <fullName evidence="4">Chondroitin AC/alginate lyase</fullName>
    </submittedName>
</protein>
<dbReference type="Gene3D" id="1.50.10.100">
    <property type="entry name" value="Chondroitin AC/alginate lyase"/>
    <property type="match status" value="1"/>
</dbReference>
<dbReference type="AlphaFoldDB" id="A0A9P9G553"/>
<feature type="domain" description="Alginate lyase" evidence="3">
    <location>
        <begin position="66"/>
        <end position="267"/>
    </location>
</feature>
<dbReference type="Pfam" id="PF05426">
    <property type="entry name" value="Alginate_lyase"/>
    <property type="match status" value="1"/>
</dbReference>
<name>A0A9P9G553_FUSSL</name>
<proteinExistence type="predicted"/>
<dbReference type="SUPFAM" id="SSF48230">
    <property type="entry name" value="Chondroitin AC/alginate lyase"/>
    <property type="match status" value="1"/>
</dbReference>
<evidence type="ECO:0000313" key="5">
    <source>
        <dbReference type="Proteomes" id="UP000736672"/>
    </source>
</evidence>
<accession>A0A9P9G553</accession>
<reference evidence="4" key="1">
    <citation type="journal article" date="2021" name="Nat. Commun.">
        <title>Genetic determinants of endophytism in the Arabidopsis root mycobiome.</title>
        <authorList>
            <person name="Mesny F."/>
            <person name="Miyauchi S."/>
            <person name="Thiergart T."/>
            <person name="Pickel B."/>
            <person name="Atanasova L."/>
            <person name="Karlsson M."/>
            <person name="Huettel B."/>
            <person name="Barry K.W."/>
            <person name="Haridas S."/>
            <person name="Chen C."/>
            <person name="Bauer D."/>
            <person name="Andreopoulos W."/>
            <person name="Pangilinan J."/>
            <person name="LaButti K."/>
            <person name="Riley R."/>
            <person name="Lipzen A."/>
            <person name="Clum A."/>
            <person name="Drula E."/>
            <person name="Henrissat B."/>
            <person name="Kohler A."/>
            <person name="Grigoriev I.V."/>
            <person name="Martin F.M."/>
            <person name="Hacquard S."/>
        </authorList>
    </citation>
    <scope>NUCLEOTIDE SEQUENCE</scope>
    <source>
        <strain evidence="4">FSSC 5 MPI-SDFR-AT-0091</strain>
    </source>
</reference>
<dbReference type="GO" id="GO:0016829">
    <property type="term" value="F:lyase activity"/>
    <property type="evidence" value="ECO:0007669"/>
    <property type="project" value="UniProtKB-KW"/>
</dbReference>
<comment type="caution">
    <text evidence="4">The sequence shown here is derived from an EMBL/GenBank/DDBJ whole genome shotgun (WGS) entry which is preliminary data.</text>
</comment>
<evidence type="ECO:0000256" key="1">
    <source>
        <dbReference type="ARBA" id="ARBA00022729"/>
    </source>
</evidence>
<evidence type="ECO:0000256" key="2">
    <source>
        <dbReference type="ARBA" id="ARBA00023239"/>
    </source>
</evidence>
<dbReference type="EMBL" id="JAGTJS010000032">
    <property type="protein sequence ID" value="KAH7231579.1"/>
    <property type="molecule type" value="Genomic_DNA"/>
</dbReference>
<dbReference type="InterPro" id="IPR008929">
    <property type="entry name" value="Chondroitin_lyas"/>
</dbReference>
<keyword evidence="1" id="KW-0732">Signal</keyword>
<dbReference type="Proteomes" id="UP000736672">
    <property type="component" value="Unassembled WGS sequence"/>
</dbReference>
<gene>
    <name evidence="4" type="ORF">B0J15DRAFT_555734</name>
</gene>
<evidence type="ECO:0000259" key="3">
    <source>
        <dbReference type="Pfam" id="PF05426"/>
    </source>
</evidence>
<keyword evidence="2 4" id="KW-0456">Lyase</keyword>
<keyword evidence="5" id="KW-1185">Reference proteome</keyword>
<sequence length="361" mass="40085">MDTAKAKALYIQGSFTPLKILNCNMRTKVLSNSEPWHSAYLNFSSDPRSQANYKLSGPSSVLTRDRNDSPTGLAQIIQDDRAAINLALRYIVTKDETYALASRNILDEWSSTLKVVNGSDRQLGARLSGVNLVNAAEIPRYEWAGWSAANITRFEDMIANLFVPTASGGWGTTGEKAMISYAVFLNNRTLYDEALARYSTGEYGSTCGSLPFMIAPTGQYVESGRDQGHTQLSLGNMAKLAQVAFSQGDDSVYDLLNKRLMVGYEYTSEFLMTDNTLPYNTSWVCCGCANLGWKGISELERGQWRPIHEIAYGYYAQKKGNDMPYTKMLLEAQGLETTNPSSASNDNAEWGTLRFRRSQDL</sequence>